<comment type="subcellular location">
    <subcellularLocation>
        <location evidence="1">Cell membrane</location>
        <topology evidence="1">Multi-pass membrane protein</topology>
    </subcellularLocation>
</comment>
<protein>
    <submittedName>
        <fullName evidence="10">Diguanylate cyclase (GGDEF) domain-containing protein</fullName>
    </submittedName>
</protein>
<feature type="transmembrane region" description="Helical" evidence="6">
    <location>
        <begin position="81"/>
        <end position="105"/>
    </location>
</feature>
<evidence type="ECO:0000313" key="10">
    <source>
        <dbReference type="EMBL" id="SEG68236.1"/>
    </source>
</evidence>
<feature type="transmembrane region" description="Helical" evidence="6">
    <location>
        <begin position="59"/>
        <end position="75"/>
    </location>
</feature>
<reference evidence="10 11" key="1">
    <citation type="submission" date="2016-10" db="EMBL/GenBank/DDBJ databases">
        <authorList>
            <person name="de Groot N.N."/>
        </authorList>
    </citation>
    <scope>NUCLEOTIDE SEQUENCE [LARGE SCALE GENOMIC DNA]</scope>
    <source>
        <strain evidence="10 11">DSM 22012</strain>
    </source>
</reference>
<dbReference type="InterPro" id="IPR007895">
    <property type="entry name" value="MASE1"/>
</dbReference>
<evidence type="ECO:0000256" key="3">
    <source>
        <dbReference type="ARBA" id="ARBA00022692"/>
    </source>
</evidence>
<dbReference type="InterPro" id="IPR043128">
    <property type="entry name" value="Rev_trsase/Diguanyl_cyclase"/>
</dbReference>
<dbReference type="NCBIfam" id="TIGR00254">
    <property type="entry name" value="GGDEF"/>
    <property type="match status" value="1"/>
</dbReference>
<dbReference type="Gene3D" id="3.30.70.270">
    <property type="match status" value="1"/>
</dbReference>
<dbReference type="InterPro" id="IPR000160">
    <property type="entry name" value="GGDEF_dom"/>
</dbReference>
<dbReference type="Pfam" id="PF00563">
    <property type="entry name" value="EAL"/>
    <property type="match status" value="1"/>
</dbReference>
<dbReference type="OrthoDB" id="8553030at2"/>
<dbReference type="Gene3D" id="3.20.20.450">
    <property type="entry name" value="EAL domain"/>
    <property type="match status" value="1"/>
</dbReference>
<sequence>MQVAIFRTSGLILAVALCYLAAAFLASGVGLHEQIMPFWVPAGVALGAALRFGARILPGVLLGNLAFNLLITLSWKDSIDAYNLLTASLIGTGAALQAGVSALLIKRFDAYPLAPKMGRSLLWYVLLAGPVCCVISASIGTSAVYEFSDAGGSAGYWKDWLTWWIADSFGAIVITPVVLALLVGKSMSGRRRLALVTRLAIIMAGALILNSLFLDRLSNQLRRDFMRDTQLIEARLSGIMQKNMTDLATLGRRFAENGTYSPAYFAEEAAELIEENPGLRAYSWDPIVQQSEREMFERYTAELIDEPGYAISGESLYPEDPLIPVQMVEPRESNRTALGFNLLSLEDRRRSVIQAQATGRAVATEILNLTQAPDQPGLLILQPVYHMGGNSSVLYRHRNLVGFMVGVFTLNQLLESSLRSAGLEDISVRLTEAGARESFYSDFPAQPNPELIAAFDLDVAQRTWHMEATPNANYMAAHPSSNAVDLQGLLALVAILGTMLTLATHDRERVLLAEVRRQTQSLAYQAKHDDLTGLPNRSNLLETLRARLTGPDSAPFALLFIDLDRFKLINDSLGHQVGDHLLVALARKLEQQLPEDAHLYRMGGDEFILMVDGNRRRACVEADKLLIAAGMPMDVDNIRLQVTASIGISLYPNHGNDLVTLIRYADTAMYRAKAQGKNRYMVHSEEFSNQTFQSFSLEQDLRVALEQRQLLLHYQPQFDLKSGELLGTEALVRWQHPERGLLAPGEFIELAEETQLIIPLGWQVIELACEQVASWNEQGLKMPCVAVNISPQQLLQMDFVEKLNALVDSQRISRDTFELEITELMIMQDPDLAMLQLHKLRESGYRIALDDFGTGYSSLDRLKHLPLDRLKIDQAFTRDIGRNSRDEAVILTIIALGSALGIEVLAEGVETQAQLDFLCNNACNSVQGYLLGRPVAPDQLTLEVLS</sequence>
<feature type="transmembrane region" description="Helical" evidence="6">
    <location>
        <begin position="121"/>
        <end position="141"/>
    </location>
</feature>
<dbReference type="SUPFAM" id="SSF55073">
    <property type="entry name" value="Nucleotide cyclase"/>
    <property type="match status" value="1"/>
</dbReference>
<gene>
    <name evidence="10" type="ORF">SAMN05444390_103204</name>
</gene>
<evidence type="ECO:0000256" key="6">
    <source>
        <dbReference type="SAM" id="Phobius"/>
    </source>
</evidence>
<evidence type="ECO:0000256" key="2">
    <source>
        <dbReference type="ARBA" id="ARBA00022475"/>
    </source>
</evidence>
<dbReference type="RefSeq" id="WP_104004052.1">
    <property type="nucleotide sequence ID" value="NZ_FNVQ01000003.1"/>
</dbReference>
<dbReference type="SMART" id="SM00052">
    <property type="entry name" value="EAL"/>
    <property type="match status" value="1"/>
</dbReference>
<dbReference type="CDD" id="cd01948">
    <property type="entry name" value="EAL"/>
    <property type="match status" value="1"/>
</dbReference>
<evidence type="ECO:0000259" key="8">
    <source>
        <dbReference type="PROSITE" id="PS50883"/>
    </source>
</evidence>
<dbReference type="GO" id="GO:0005886">
    <property type="term" value="C:plasma membrane"/>
    <property type="evidence" value="ECO:0007669"/>
    <property type="project" value="UniProtKB-SubCell"/>
</dbReference>
<dbReference type="PROSITE" id="PS50839">
    <property type="entry name" value="CHASE"/>
    <property type="match status" value="1"/>
</dbReference>
<dbReference type="InterPro" id="IPR029787">
    <property type="entry name" value="Nucleotide_cyclase"/>
</dbReference>
<feature type="domain" description="GGDEF" evidence="9">
    <location>
        <begin position="554"/>
        <end position="685"/>
    </location>
</feature>
<dbReference type="InterPro" id="IPR042240">
    <property type="entry name" value="CHASE_sf"/>
</dbReference>
<dbReference type="Pfam" id="PF00990">
    <property type="entry name" value="GGDEF"/>
    <property type="match status" value="1"/>
</dbReference>
<keyword evidence="3 6" id="KW-0812">Transmembrane</keyword>
<evidence type="ECO:0000259" key="7">
    <source>
        <dbReference type="PROSITE" id="PS50839"/>
    </source>
</evidence>
<evidence type="ECO:0000259" key="9">
    <source>
        <dbReference type="PROSITE" id="PS50887"/>
    </source>
</evidence>
<organism evidence="10 11">
    <name type="scientific">Marinobacterium lutimaris</name>
    <dbReference type="NCBI Taxonomy" id="568106"/>
    <lineage>
        <taxon>Bacteria</taxon>
        <taxon>Pseudomonadati</taxon>
        <taxon>Pseudomonadota</taxon>
        <taxon>Gammaproteobacteria</taxon>
        <taxon>Oceanospirillales</taxon>
        <taxon>Oceanospirillaceae</taxon>
        <taxon>Marinobacterium</taxon>
    </lineage>
</organism>
<dbReference type="GO" id="GO:0003824">
    <property type="term" value="F:catalytic activity"/>
    <property type="evidence" value="ECO:0007669"/>
    <property type="project" value="UniProtKB-ARBA"/>
</dbReference>
<dbReference type="InterPro" id="IPR035919">
    <property type="entry name" value="EAL_sf"/>
</dbReference>
<dbReference type="AlphaFoldDB" id="A0A1H6C794"/>
<dbReference type="Pfam" id="PF05231">
    <property type="entry name" value="MASE1"/>
    <property type="match status" value="1"/>
</dbReference>
<dbReference type="PROSITE" id="PS50887">
    <property type="entry name" value="GGDEF"/>
    <property type="match status" value="1"/>
</dbReference>
<dbReference type="InterPro" id="IPR001633">
    <property type="entry name" value="EAL_dom"/>
</dbReference>
<evidence type="ECO:0000256" key="1">
    <source>
        <dbReference type="ARBA" id="ARBA00004651"/>
    </source>
</evidence>
<dbReference type="GO" id="GO:0007165">
    <property type="term" value="P:signal transduction"/>
    <property type="evidence" value="ECO:0007669"/>
    <property type="project" value="UniProtKB-ARBA"/>
</dbReference>
<evidence type="ECO:0000313" key="11">
    <source>
        <dbReference type="Proteomes" id="UP000236745"/>
    </source>
</evidence>
<keyword evidence="4 6" id="KW-1133">Transmembrane helix</keyword>
<evidence type="ECO:0000256" key="5">
    <source>
        <dbReference type="ARBA" id="ARBA00023136"/>
    </source>
</evidence>
<name>A0A1H6C794_9GAMM</name>
<feature type="domain" description="CHASE" evidence="7">
    <location>
        <begin position="265"/>
        <end position="467"/>
    </location>
</feature>
<dbReference type="EMBL" id="FNVQ01000003">
    <property type="protein sequence ID" value="SEG68236.1"/>
    <property type="molecule type" value="Genomic_DNA"/>
</dbReference>
<feature type="domain" description="EAL" evidence="8">
    <location>
        <begin position="694"/>
        <end position="946"/>
    </location>
</feature>
<evidence type="ECO:0000256" key="4">
    <source>
        <dbReference type="ARBA" id="ARBA00022989"/>
    </source>
</evidence>
<dbReference type="PANTHER" id="PTHR44757">
    <property type="entry name" value="DIGUANYLATE CYCLASE DGCP"/>
    <property type="match status" value="1"/>
</dbReference>
<dbReference type="PROSITE" id="PS50883">
    <property type="entry name" value="EAL"/>
    <property type="match status" value="1"/>
</dbReference>
<dbReference type="SUPFAM" id="SSF141868">
    <property type="entry name" value="EAL domain-like"/>
    <property type="match status" value="1"/>
</dbReference>
<dbReference type="InterPro" id="IPR006189">
    <property type="entry name" value="CHASE_dom"/>
</dbReference>
<keyword evidence="11" id="KW-1185">Reference proteome</keyword>
<feature type="transmembrane region" description="Helical" evidence="6">
    <location>
        <begin position="195"/>
        <end position="214"/>
    </location>
</feature>
<dbReference type="SMART" id="SM01079">
    <property type="entry name" value="CHASE"/>
    <property type="match status" value="1"/>
</dbReference>
<dbReference type="PANTHER" id="PTHR44757:SF2">
    <property type="entry name" value="BIOFILM ARCHITECTURE MAINTENANCE PROTEIN MBAA"/>
    <property type="match status" value="1"/>
</dbReference>
<keyword evidence="2" id="KW-1003">Cell membrane</keyword>
<keyword evidence="5 6" id="KW-0472">Membrane</keyword>
<dbReference type="Pfam" id="PF03924">
    <property type="entry name" value="CHASE"/>
    <property type="match status" value="1"/>
</dbReference>
<feature type="transmembrane region" description="Helical" evidence="6">
    <location>
        <begin position="161"/>
        <end position="183"/>
    </location>
</feature>
<proteinExistence type="predicted"/>
<accession>A0A1H6C794</accession>
<dbReference type="CDD" id="cd01949">
    <property type="entry name" value="GGDEF"/>
    <property type="match status" value="1"/>
</dbReference>
<dbReference type="Proteomes" id="UP000236745">
    <property type="component" value="Unassembled WGS sequence"/>
</dbReference>
<dbReference type="Gene3D" id="3.30.450.350">
    <property type="entry name" value="CHASE domain"/>
    <property type="match status" value="1"/>
</dbReference>
<dbReference type="SMART" id="SM00267">
    <property type="entry name" value="GGDEF"/>
    <property type="match status" value="1"/>
</dbReference>
<dbReference type="InterPro" id="IPR052155">
    <property type="entry name" value="Biofilm_reg_signaling"/>
</dbReference>